<keyword evidence="5" id="KW-0067">ATP-binding</keyword>
<evidence type="ECO:0000256" key="2">
    <source>
        <dbReference type="ARBA" id="ARBA00022763"/>
    </source>
</evidence>
<dbReference type="InterPro" id="IPR001650">
    <property type="entry name" value="Helicase_C-like"/>
</dbReference>
<keyword evidence="2" id="KW-0227">DNA damage</keyword>
<dbReference type="Proteomes" id="UP000662939">
    <property type="component" value="Chromosome"/>
</dbReference>
<feature type="domain" description="Helicase ATP-binding" evidence="10">
    <location>
        <begin position="288"/>
        <end position="461"/>
    </location>
</feature>
<dbReference type="NCBIfam" id="NF008167">
    <property type="entry name" value="PRK10917.2-1"/>
    <property type="match status" value="1"/>
</dbReference>
<proteinExistence type="predicted"/>
<dbReference type="AlphaFoldDB" id="A0A895XUK2"/>
<accession>A0A895XUK2</accession>
<sequence length="749" mass="80129">MLGLSTKLRDVLGAKTATALNEALELDTVGDLLAHYPFRYAKRGEQTSLNALSIGDQVTVLAKVRAAVQKPMRNRRGKLLEVTVADDAGHTLTLTFFNQPWQARKLTPGRWGLFAGRVSEFRGRRQLNSPDCRLLATDEDPDDSEAIEEFAGALIPVYSASAKVPSWTIARCVRVVLDLLDAPGQHLSVPDPIPSSLRTELGLVDRLSALRHIHRPGSETALAAARKRLKWQEALLLQTVLVRRKAAAQRDAATPRPAGGAIAEAFDKRLPFELTKGQRDVGADIAADLARSHPMHRLLQGDVGSGKTLVALRAILQVVASGGQAALLAPTEVLASQHYLSIHQLLGDLASAGQLGAPEEATGVELITGSLPAAKRRAATQRVAEGSAGIVVGTHALLYDGVDFADLGLVVIDEQHRFGVEQRDALRAKASAAPHTLVMTATPIPRTVAMTVYGDLEVSRLTELPAGRSPIVTHVVPASDARWMDRCWERLIEEVKAGRQAYVVCPRVGDGQAEDSAEPSSAEPQTEPQRRPAASVLDTLDELAQGPLRDLRLGLLHGRLKPDVKDATMRAFAQGDIDVLVATTVIEVGVNVPNATMMVIMDADRFGISQLHQLRGRVGRGEHQGLCLLVSGAAGPPGGGASVQLANLADGLSPTRARLEAVASTVDGFKLAELDLEQRREGDVLGDAQSGSKSHVRLLSLLRDVEIIEQARAIAVRLVGDDVTLSDHPALAAEVEALAAERGEYLEKS</sequence>
<evidence type="ECO:0000259" key="10">
    <source>
        <dbReference type="PROSITE" id="PS51192"/>
    </source>
</evidence>
<dbReference type="GO" id="GO:0016787">
    <property type="term" value="F:hydrolase activity"/>
    <property type="evidence" value="ECO:0007669"/>
    <property type="project" value="UniProtKB-KW"/>
</dbReference>
<dbReference type="InterPro" id="IPR045562">
    <property type="entry name" value="RecG_dom3_C"/>
</dbReference>
<evidence type="ECO:0000256" key="5">
    <source>
        <dbReference type="ARBA" id="ARBA00022840"/>
    </source>
</evidence>
<dbReference type="Gene3D" id="3.40.50.300">
    <property type="entry name" value="P-loop containing nucleotide triphosphate hydrolases"/>
    <property type="match status" value="2"/>
</dbReference>
<dbReference type="PROSITE" id="PS51192">
    <property type="entry name" value="HELICASE_ATP_BIND_1"/>
    <property type="match status" value="1"/>
</dbReference>
<keyword evidence="3" id="KW-0378">Hydrolase</keyword>
<evidence type="ECO:0000313" key="13">
    <source>
        <dbReference type="Proteomes" id="UP000662939"/>
    </source>
</evidence>
<dbReference type="GO" id="GO:0003677">
    <property type="term" value="F:DNA binding"/>
    <property type="evidence" value="ECO:0007669"/>
    <property type="project" value="UniProtKB-KW"/>
</dbReference>
<keyword evidence="6" id="KW-0238">DNA-binding</keyword>
<dbReference type="Pfam" id="PF19833">
    <property type="entry name" value="RecG_dom3_C"/>
    <property type="match status" value="1"/>
</dbReference>
<dbReference type="InterPro" id="IPR033454">
    <property type="entry name" value="RecG_wedge"/>
</dbReference>
<name>A0A895XUK2_9ACTN</name>
<evidence type="ECO:0000313" key="12">
    <source>
        <dbReference type="EMBL" id="QSB06959.1"/>
    </source>
</evidence>
<dbReference type="Pfam" id="PF00271">
    <property type="entry name" value="Helicase_C"/>
    <property type="match status" value="1"/>
</dbReference>
<evidence type="ECO:0000256" key="1">
    <source>
        <dbReference type="ARBA" id="ARBA00022741"/>
    </source>
</evidence>
<keyword evidence="7" id="KW-0234">DNA repair</keyword>
<feature type="region of interest" description="Disordered" evidence="9">
    <location>
        <begin position="510"/>
        <end position="532"/>
    </location>
</feature>
<organism evidence="12 13">
    <name type="scientific">Natronoglycomyces albus</name>
    <dbReference type="NCBI Taxonomy" id="2811108"/>
    <lineage>
        <taxon>Bacteria</taxon>
        <taxon>Bacillati</taxon>
        <taxon>Actinomycetota</taxon>
        <taxon>Actinomycetes</taxon>
        <taxon>Glycomycetales</taxon>
        <taxon>Glycomycetaceae</taxon>
        <taxon>Natronoglycomyces</taxon>
    </lineage>
</organism>
<dbReference type="CDD" id="cd17992">
    <property type="entry name" value="DEXHc_RecG"/>
    <property type="match status" value="1"/>
</dbReference>
<dbReference type="GO" id="GO:0003678">
    <property type="term" value="F:DNA helicase activity"/>
    <property type="evidence" value="ECO:0007669"/>
    <property type="project" value="TreeGrafter"/>
</dbReference>
<dbReference type="SUPFAM" id="SSF52540">
    <property type="entry name" value="P-loop containing nucleoside triphosphate hydrolases"/>
    <property type="match status" value="2"/>
</dbReference>
<dbReference type="PANTHER" id="PTHR47964">
    <property type="entry name" value="ATP-DEPENDENT DNA HELICASE HOMOLOG RECG, CHLOROPLASTIC"/>
    <property type="match status" value="1"/>
</dbReference>
<evidence type="ECO:0000256" key="8">
    <source>
        <dbReference type="ARBA" id="ARBA00049819"/>
    </source>
</evidence>
<dbReference type="GO" id="GO:0005524">
    <property type="term" value="F:ATP binding"/>
    <property type="evidence" value="ECO:0007669"/>
    <property type="project" value="UniProtKB-KW"/>
</dbReference>
<dbReference type="SUPFAM" id="SSF50249">
    <property type="entry name" value="Nucleic acid-binding proteins"/>
    <property type="match status" value="1"/>
</dbReference>
<keyword evidence="4 12" id="KW-0347">Helicase</keyword>
<dbReference type="Gene3D" id="2.40.50.140">
    <property type="entry name" value="Nucleic acid-binding proteins"/>
    <property type="match status" value="1"/>
</dbReference>
<dbReference type="Pfam" id="PF17191">
    <property type="entry name" value="RecG_wedge"/>
    <property type="match status" value="1"/>
</dbReference>
<dbReference type="SMART" id="SM00490">
    <property type="entry name" value="HELICc"/>
    <property type="match status" value="1"/>
</dbReference>
<evidence type="ECO:0000256" key="4">
    <source>
        <dbReference type="ARBA" id="ARBA00022806"/>
    </source>
</evidence>
<evidence type="ECO:0000256" key="7">
    <source>
        <dbReference type="ARBA" id="ARBA00023204"/>
    </source>
</evidence>
<dbReference type="KEGG" id="nav:JQS30_04540"/>
<protein>
    <recommendedName>
        <fullName evidence="8">Probable DNA 3'-5' helicase RecG</fullName>
    </recommendedName>
</protein>
<reference evidence="12" key="1">
    <citation type="submission" date="2021-02" db="EMBL/GenBank/DDBJ databases">
        <title>Natronoglycomyces albus gen. nov., sp. nov, a haloalkaliphilic actinobacterium from a soda solonchak soil.</title>
        <authorList>
            <person name="Sorokin D.Y."/>
            <person name="Khijniak T.V."/>
            <person name="Zakharycheva A.P."/>
            <person name="Boueva O.V."/>
            <person name="Ariskina E.V."/>
            <person name="Hahnke R.L."/>
            <person name="Bunk B."/>
            <person name="Sproer C."/>
            <person name="Schumann P."/>
            <person name="Evtushenko L.I."/>
            <person name="Kublanov I.V."/>
        </authorList>
    </citation>
    <scope>NUCLEOTIDE SEQUENCE</scope>
    <source>
        <strain evidence="12">DSM 106290</strain>
    </source>
</reference>
<evidence type="ECO:0000256" key="9">
    <source>
        <dbReference type="SAM" id="MobiDB-lite"/>
    </source>
</evidence>
<evidence type="ECO:0000259" key="11">
    <source>
        <dbReference type="PROSITE" id="PS51194"/>
    </source>
</evidence>
<dbReference type="SMART" id="SM00487">
    <property type="entry name" value="DEXDc"/>
    <property type="match status" value="1"/>
</dbReference>
<dbReference type="InterPro" id="IPR014001">
    <property type="entry name" value="Helicase_ATP-bd"/>
</dbReference>
<dbReference type="InterPro" id="IPR027417">
    <property type="entry name" value="P-loop_NTPase"/>
</dbReference>
<feature type="domain" description="Helicase C-terminal" evidence="11">
    <location>
        <begin position="497"/>
        <end position="677"/>
    </location>
</feature>
<dbReference type="GO" id="GO:0006281">
    <property type="term" value="P:DNA repair"/>
    <property type="evidence" value="ECO:0007669"/>
    <property type="project" value="UniProtKB-KW"/>
</dbReference>
<feature type="compositionally biased region" description="Polar residues" evidence="9">
    <location>
        <begin position="518"/>
        <end position="527"/>
    </location>
</feature>
<dbReference type="PANTHER" id="PTHR47964:SF1">
    <property type="entry name" value="ATP-DEPENDENT DNA HELICASE HOMOLOG RECG, CHLOROPLASTIC"/>
    <property type="match status" value="1"/>
</dbReference>
<keyword evidence="1" id="KW-0547">Nucleotide-binding</keyword>
<dbReference type="CDD" id="cd04488">
    <property type="entry name" value="RecG_wedge_OBF"/>
    <property type="match status" value="1"/>
</dbReference>
<dbReference type="InterPro" id="IPR011545">
    <property type="entry name" value="DEAD/DEAH_box_helicase_dom"/>
</dbReference>
<keyword evidence="13" id="KW-1185">Reference proteome</keyword>
<evidence type="ECO:0000256" key="6">
    <source>
        <dbReference type="ARBA" id="ARBA00023125"/>
    </source>
</evidence>
<dbReference type="Pfam" id="PF00270">
    <property type="entry name" value="DEAD"/>
    <property type="match status" value="1"/>
</dbReference>
<dbReference type="InterPro" id="IPR012340">
    <property type="entry name" value="NA-bd_OB-fold"/>
</dbReference>
<dbReference type="RefSeq" id="WP_213172964.1">
    <property type="nucleotide sequence ID" value="NZ_CP070496.1"/>
</dbReference>
<dbReference type="PROSITE" id="PS51194">
    <property type="entry name" value="HELICASE_CTER"/>
    <property type="match status" value="1"/>
</dbReference>
<gene>
    <name evidence="12" type="primary">recG</name>
    <name evidence="12" type="ORF">JQS30_04540</name>
</gene>
<dbReference type="InterPro" id="IPR047112">
    <property type="entry name" value="RecG/Mfd"/>
</dbReference>
<dbReference type="EMBL" id="CP070496">
    <property type="protein sequence ID" value="QSB06959.1"/>
    <property type="molecule type" value="Genomic_DNA"/>
</dbReference>
<evidence type="ECO:0000256" key="3">
    <source>
        <dbReference type="ARBA" id="ARBA00022801"/>
    </source>
</evidence>